<evidence type="ECO:0000313" key="1">
    <source>
        <dbReference type="EMBL" id="CAG2224181.1"/>
    </source>
</evidence>
<keyword evidence="2" id="KW-1185">Reference proteome</keyword>
<dbReference type="EMBL" id="CAJPWZ010001797">
    <property type="protein sequence ID" value="CAG2224181.1"/>
    <property type="molecule type" value="Genomic_DNA"/>
</dbReference>
<protein>
    <recommendedName>
        <fullName evidence="3">Tick transposon</fullName>
    </recommendedName>
</protein>
<dbReference type="AlphaFoldDB" id="A0A8S3SWT5"/>
<sequence>MIFHNVEGIFNLFHTIQYSFGTTAKFFLDPPLSQEQKNSARFVNNNYTDRTPGCVTNMVKNLKWESLEERRKTNRLCMLFKIQHDLIDIDRHQYLTPNDNRTRGKNRFFQERTSTDTYGQSFFPRTIRDWNNLPTTVTATNTVEGFRAALKACSERK</sequence>
<reference evidence="1" key="1">
    <citation type="submission" date="2021-03" db="EMBL/GenBank/DDBJ databases">
        <authorList>
            <person name="Bekaert M."/>
        </authorList>
    </citation>
    <scope>NUCLEOTIDE SEQUENCE</scope>
</reference>
<name>A0A8S3SWT5_MYTED</name>
<proteinExistence type="predicted"/>
<evidence type="ECO:0000313" key="2">
    <source>
        <dbReference type="Proteomes" id="UP000683360"/>
    </source>
</evidence>
<dbReference type="OrthoDB" id="10056483at2759"/>
<dbReference type="Proteomes" id="UP000683360">
    <property type="component" value="Unassembled WGS sequence"/>
</dbReference>
<gene>
    <name evidence="1" type="ORF">MEDL_37328</name>
</gene>
<accession>A0A8S3SWT5</accession>
<evidence type="ECO:0008006" key="3">
    <source>
        <dbReference type="Google" id="ProtNLM"/>
    </source>
</evidence>
<organism evidence="1 2">
    <name type="scientific">Mytilus edulis</name>
    <name type="common">Blue mussel</name>
    <dbReference type="NCBI Taxonomy" id="6550"/>
    <lineage>
        <taxon>Eukaryota</taxon>
        <taxon>Metazoa</taxon>
        <taxon>Spiralia</taxon>
        <taxon>Lophotrochozoa</taxon>
        <taxon>Mollusca</taxon>
        <taxon>Bivalvia</taxon>
        <taxon>Autobranchia</taxon>
        <taxon>Pteriomorphia</taxon>
        <taxon>Mytilida</taxon>
        <taxon>Mytiloidea</taxon>
        <taxon>Mytilidae</taxon>
        <taxon>Mytilinae</taxon>
        <taxon>Mytilus</taxon>
    </lineage>
</organism>
<comment type="caution">
    <text evidence="1">The sequence shown here is derived from an EMBL/GenBank/DDBJ whole genome shotgun (WGS) entry which is preliminary data.</text>
</comment>